<sequence length="253" mass="27035">MFDILASFSPQLLVFLAAILFVAGYIRGFAGFGAGMIFMPIAASVMLPSTAAATFLFIDSIVSLPLVRRVLHLCDWSTVLPAVFGSVLFVHAGAWLLATMDVLTLRWIISAVVAATLALVVSGWRYQKHPTPPVSFGVGAVSGILGGVSQVSAPPVAAFWLSGRNDTPVIRANLIMFFPLASIGTFVAYILNGFFTVEVARLLVMAIPVYGIALFLGSKGFTGSNQRTYRWIANMLIAIAAITSLPLLDPLLR</sequence>
<organism evidence="9 10">
    <name type="scientific">Roseibium alexandrii</name>
    <dbReference type="NCBI Taxonomy" id="388408"/>
    <lineage>
        <taxon>Bacteria</taxon>
        <taxon>Pseudomonadati</taxon>
        <taxon>Pseudomonadota</taxon>
        <taxon>Alphaproteobacteria</taxon>
        <taxon>Hyphomicrobiales</taxon>
        <taxon>Stappiaceae</taxon>
        <taxon>Roseibium</taxon>
    </lineage>
</organism>
<evidence type="ECO:0000256" key="2">
    <source>
        <dbReference type="ARBA" id="ARBA00009142"/>
    </source>
</evidence>
<feature type="transmembrane region" description="Helical" evidence="8">
    <location>
        <begin position="37"/>
        <end position="58"/>
    </location>
</feature>
<feature type="transmembrane region" description="Helical" evidence="8">
    <location>
        <begin position="229"/>
        <end position="248"/>
    </location>
</feature>
<evidence type="ECO:0000256" key="1">
    <source>
        <dbReference type="ARBA" id="ARBA00004651"/>
    </source>
</evidence>
<evidence type="ECO:0000256" key="6">
    <source>
        <dbReference type="ARBA" id="ARBA00022989"/>
    </source>
</evidence>
<keyword evidence="4 8" id="KW-1003">Cell membrane</keyword>
<keyword evidence="6 8" id="KW-1133">Transmembrane helix</keyword>
<evidence type="ECO:0000256" key="5">
    <source>
        <dbReference type="ARBA" id="ARBA00022692"/>
    </source>
</evidence>
<dbReference type="EMBL" id="CXWD01000012">
    <property type="protein sequence ID" value="CTQ72452.1"/>
    <property type="molecule type" value="Genomic_DNA"/>
</dbReference>
<accession>A0A0M7ADC9</accession>
<evidence type="ECO:0000313" key="10">
    <source>
        <dbReference type="Proteomes" id="UP000053235"/>
    </source>
</evidence>
<dbReference type="Proteomes" id="UP000053235">
    <property type="component" value="Unassembled WGS sequence"/>
</dbReference>
<dbReference type="PANTHER" id="PTHR30269">
    <property type="entry name" value="TRANSMEMBRANE PROTEIN YFCA"/>
    <property type="match status" value="1"/>
</dbReference>
<gene>
    <name evidence="9" type="ORF">LAX5112_03186</name>
</gene>
<keyword evidence="10" id="KW-1185">Reference proteome</keyword>
<evidence type="ECO:0000256" key="7">
    <source>
        <dbReference type="ARBA" id="ARBA00023136"/>
    </source>
</evidence>
<keyword evidence="7 8" id="KW-0472">Membrane</keyword>
<evidence type="ECO:0000256" key="8">
    <source>
        <dbReference type="RuleBase" id="RU363041"/>
    </source>
</evidence>
<reference evidence="10" key="1">
    <citation type="submission" date="2015-07" db="EMBL/GenBank/DDBJ databases">
        <authorList>
            <person name="Rodrigo-Torres Lidia"/>
            <person name="Arahal R.David."/>
        </authorList>
    </citation>
    <scope>NUCLEOTIDE SEQUENCE [LARGE SCALE GENOMIC DNA]</scope>
    <source>
        <strain evidence="10">CECT 5112</strain>
    </source>
</reference>
<dbReference type="InterPro" id="IPR002781">
    <property type="entry name" value="TM_pro_TauE-like"/>
</dbReference>
<dbReference type="STRING" id="388408.LAX5112_03186"/>
<evidence type="ECO:0000313" key="9">
    <source>
        <dbReference type="EMBL" id="CTQ72452.1"/>
    </source>
</evidence>
<dbReference type="Pfam" id="PF01925">
    <property type="entry name" value="TauE"/>
    <property type="match status" value="1"/>
</dbReference>
<dbReference type="AlphaFoldDB" id="A0A0M7ADC9"/>
<comment type="similarity">
    <text evidence="2 8">Belongs to the 4-toluene sulfonate uptake permease (TSUP) (TC 2.A.102) family.</text>
</comment>
<evidence type="ECO:0000256" key="3">
    <source>
        <dbReference type="ARBA" id="ARBA00022448"/>
    </source>
</evidence>
<dbReference type="InterPro" id="IPR052017">
    <property type="entry name" value="TSUP"/>
</dbReference>
<name>A0A0M7ADC9_9HYPH</name>
<dbReference type="OrthoDB" id="9795324at2"/>
<comment type="subcellular location">
    <subcellularLocation>
        <location evidence="1 8">Cell membrane</location>
        <topology evidence="1 8">Multi-pass membrane protein</topology>
    </subcellularLocation>
</comment>
<evidence type="ECO:0000256" key="4">
    <source>
        <dbReference type="ARBA" id="ARBA00022475"/>
    </source>
</evidence>
<keyword evidence="3" id="KW-0813">Transport</keyword>
<keyword evidence="5 8" id="KW-0812">Transmembrane</keyword>
<protein>
    <recommendedName>
        <fullName evidence="8">Probable membrane transporter protein</fullName>
    </recommendedName>
</protein>
<feature type="transmembrane region" description="Helical" evidence="8">
    <location>
        <begin position="136"/>
        <end position="162"/>
    </location>
</feature>
<feature type="transmembrane region" description="Helical" evidence="8">
    <location>
        <begin position="12"/>
        <end position="30"/>
    </location>
</feature>
<dbReference type="GO" id="GO:0005886">
    <property type="term" value="C:plasma membrane"/>
    <property type="evidence" value="ECO:0007669"/>
    <property type="project" value="UniProtKB-SubCell"/>
</dbReference>
<feature type="transmembrane region" description="Helical" evidence="8">
    <location>
        <begin position="200"/>
        <end position="217"/>
    </location>
</feature>
<feature type="transmembrane region" description="Helical" evidence="8">
    <location>
        <begin position="78"/>
        <end position="98"/>
    </location>
</feature>
<feature type="transmembrane region" description="Helical" evidence="8">
    <location>
        <begin position="174"/>
        <end position="194"/>
    </location>
</feature>
<feature type="transmembrane region" description="Helical" evidence="8">
    <location>
        <begin position="105"/>
        <end position="124"/>
    </location>
</feature>
<proteinExistence type="inferred from homology"/>
<dbReference type="PANTHER" id="PTHR30269:SF37">
    <property type="entry name" value="MEMBRANE TRANSPORTER PROTEIN"/>
    <property type="match status" value="1"/>
</dbReference>
<dbReference type="RefSeq" id="WP_055672627.1">
    <property type="nucleotide sequence ID" value="NZ_CXWD01000012.1"/>
</dbReference>